<keyword evidence="2" id="KW-0285">Flavoprotein</keyword>
<dbReference type="Gene3D" id="3.20.20.70">
    <property type="entry name" value="Aldolase class I"/>
    <property type="match status" value="1"/>
</dbReference>
<dbReference type="PANTHER" id="PTHR42747">
    <property type="entry name" value="NITRONATE MONOOXYGENASE-RELATED"/>
    <property type="match status" value="1"/>
</dbReference>
<dbReference type="InterPro" id="IPR004136">
    <property type="entry name" value="NMO"/>
</dbReference>
<protein>
    <submittedName>
        <fullName evidence="6">2-nitropropane dioxygenase</fullName>
    </submittedName>
</protein>
<dbReference type="CDD" id="cd04730">
    <property type="entry name" value="NPD_like"/>
    <property type="match status" value="1"/>
</dbReference>
<dbReference type="Pfam" id="PF03060">
    <property type="entry name" value="NMO"/>
    <property type="match status" value="1"/>
</dbReference>
<organism evidence="6 7">
    <name type="scientific">Mycolicibacterium moriokaense</name>
    <dbReference type="NCBI Taxonomy" id="39691"/>
    <lineage>
        <taxon>Bacteria</taxon>
        <taxon>Bacillati</taxon>
        <taxon>Actinomycetota</taxon>
        <taxon>Actinomycetes</taxon>
        <taxon>Mycobacteriales</taxon>
        <taxon>Mycobacteriaceae</taxon>
        <taxon>Mycolicibacterium</taxon>
    </lineage>
</organism>
<dbReference type="Proteomes" id="UP000466681">
    <property type="component" value="Chromosome"/>
</dbReference>
<evidence type="ECO:0000256" key="3">
    <source>
        <dbReference type="ARBA" id="ARBA00022643"/>
    </source>
</evidence>
<gene>
    <name evidence="6" type="ORF">MMOR_45860</name>
</gene>
<evidence type="ECO:0000256" key="1">
    <source>
        <dbReference type="ARBA" id="ARBA00009881"/>
    </source>
</evidence>
<keyword evidence="4" id="KW-0560">Oxidoreductase</keyword>
<keyword evidence="7" id="KW-1185">Reference proteome</keyword>
<name>A0AAD1HF66_9MYCO</name>
<evidence type="ECO:0000313" key="6">
    <source>
        <dbReference type="EMBL" id="BBX03650.1"/>
    </source>
</evidence>
<dbReference type="AlphaFoldDB" id="A0AAD1HF66"/>
<evidence type="ECO:0000256" key="5">
    <source>
        <dbReference type="ARBA" id="ARBA00023033"/>
    </source>
</evidence>
<dbReference type="InterPro" id="IPR013785">
    <property type="entry name" value="Aldolase_TIM"/>
</dbReference>
<dbReference type="KEGG" id="mmor:MMOR_45860"/>
<accession>A0AAD1HF66</accession>
<comment type="similarity">
    <text evidence="1">Belongs to the nitronate monooxygenase family. NMO class I subfamily.</text>
</comment>
<keyword evidence="5" id="KW-0503">Monooxygenase</keyword>
<dbReference type="SUPFAM" id="SSF51412">
    <property type="entry name" value="Inosine monophosphate dehydrogenase (IMPDH)"/>
    <property type="match status" value="1"/>
</dbReference>
<dbReference type="PANTHER" id="PTHR42747:SF4">
    <property type="entry name" value="BLR1330 PROTEIN"/>
    <property type="match status" value="1"/>
</dbReference>
<evidence type="ECO:0000256" key="4">
    <source>
        <dbReference type="ARBA" id="ARBA00023002"/>
    </source>
</evidence>
<evidence type="ECO:0000313" key="7">
    <source>
        <dbReference type="Proteomes" id="UP000466681"/>
    </source>
</evidence>
<dbReference type="GO" id="GO:0018580">
    <property type="term" value="F:nitronate monooxygenase activity"/>
    <property type="evidence" value="ECO:0007669"/>
    <property type="project" value="InterPro"/>
</dbReference>
<keyword evidence="3" id="KW-0288">FMN</keyword>
<evidence type="ECO:0000256" key="2">
    <source>
        <dbReference type="ARBA" id="ARBA00022630"/>
    </source>
</evidence>
<reference evidence="6 7" key="1">
    <citation type="journal article" date="2019" name="Emerg. Microbes Infect.">
        <title>Comprehensive subspecies identification of 175 nontuberculous mycobacteria species based on 7547 genomic profiles.</title>
        <authorList>
            <person name="Matsumoto Y."/>
            <person name="Kinjo T."/>
            <person name="Motooka D."/>
            <person name="Nabeya D."/>
            <person name="Jung N."/>
            <person name="Uechi K."/>
            <person name="Horii T."/>
            <person name="Iida T."/>
            <person name="Fujita J."/>
            <person name="Nakamura S."/>
        </authorList>
    </citation>
    <scope>NUCLEOTIDE SEQUENCE [LARGE SCALE GENOMIC DNA]</scope>
    <source>
        <strain evidence="6 7">JCM 6375</strain>
    </source>
</reference>
<keyword evidence="6" id="KW-0223">Dioxygenase</keyword>
<sequence>MPVIVAPMTAVSTLDLVISASRRGLIGSFPTHNAASAGELDDWLHLLSADLDATAAPIAPNLVVHGSNSRRDEDLAVLIRHRVELVITSVGSPAPVVGPLHDAGARVFADVASLKQASRAVAAGADGLVLLSAGAGGQTGWANPFAFVRAVREIFDGPVVLAGGISDGQSVLAAEVLGADLVYLGTKFIATPQSGASDDYRRALVSATLDDVKLSDRVGGIPASLLACWLDANASPNGAATGSFAQDRLLTNRNAWSAGHSVSGVHEIADAGVVIDELVADYERAREGLQRGVRGGQ</sequence>
<proteinExistence type="inferred from homology"/>
<dbReference type="EMBL" id="AP022560">
    <property type="protein sequence ID" value="BBX03650.1"/>
    <property type="molecule type" value="Genomic_DNA"/>
</dbReference>
<dbReference type="GO" id="GO:0051213">
    <property type="term" value="F:dioxygenase activity"/>
    <property type="evidence" value="ECO:0007669"/>
    <property type="project" value="UniProtKB-KW"/>
</dbReference>